<dbReference type="RefSeq" id="WP_126672507.1">
    <property type="nucleotide sequence ID" value="NZ_RYZR01000003.1"/>
</dbReference>
<proteinExistence type="predicted"/>
<dbReference type="AlphaFoldDB" id="A0A432LWK1"/>
<feature type="transmembrane region" description="Helical" evidence="7">
    <location>
        <begin position="349"/>
        <end position="368"/>
    </location>
</feature>
<dbReference type="Proteomes" id="UP000267077">
    <property type="component" value="Unassembled WGS sequence"/>
</dbReference>
<dbReference type="InterPro" id="IPR020846">
    <property type="entry name" value="MFS_dom"/>
</dbReference>
<dbReference type="InterPro" id="IPR036259">
    <property type="entry name" value="MFS_trans_sf"/>
</dbReference>
<keyword evidence="10" id="KW-1185">Reference proteome</keyword>
<dbReference type="SUPFAM" id="SSF103473">
    <property type="entry name" value="MFS general substrate transporter"/>
    <property type="match status" value="2"/>
</dbReference>
<gene>
    <name evidence="9" type="ORF">EKH79_03975</name>
</gene>
<feature type="transmembrane region" description="Helical" evidence="7">
    <location>
        <begin position="285"/>
        <end position="305"/>
    </location>
</feature>
<dbReference type="OrthoDB" id="2412976at2"/>
<feature type="transmembrane region" description="Helical" evidence="7">
    <location>
        <begin position="243"/>
        <end position="264"/>
    </location>
</feature>
<dbReference type="InterPro" id="IPR004638">
    <property type="entry name" value="EmrB-like"/>
</dbReference>
<comment type="caution">
    <text evidence="9">The sequence shown here is derived from an EMBL/GenBank/DDBJ whole genome shotgun (WGS) entry which is preliminary data.</text>
</comment>
<feature type="domain" description="Major facilitator superfamily (MFS) profile" evidence="8">
    <location>
        <begin position="31"/>
        <end position="522"/>
    </location>
</feature>
<dbReference type="PANTHER" id="PTHR42718">
    <property type="entry name" value="MAJOR FACILITATOR SUPERFAMILY MULTIDRUG TRANSPORTER MFSC"/>
    <property type="match status" value="1"/>
</dbReference>
<evidence type="ECO:0000256" key="5">
    <source>
        <dbReference type="ARBA" id="ARBA00022989"/>
    </source>
</evidence>
<dbReference type="EMBL" id="RYZR01000003">
    <property type="protein sequence ID" value="RUL65875.1"/>
    <property type="molecule type" value="Genomic_DNA"/>
</dbReference>
<evidence type="ECO:0000256" key="4">
    <source>
        <dbReference type="ARBA" id="ARBA00022692"/>
    </source>
</evidence>
<feature type="transmembrane region" description="Helical" evidence="7">
    <location>
        <begin position="183"/>
        <end position="205"/>
    </location>
</feature>
<feature type="transmembrane region" description="Helical" evidence="7">
    <location>
        <begin position="317"/>
        <end position="337"/>
    </location>
</feature>
<evidence type="ECO:0000313" key="9">
    <source>
        <dbReference type="EMBL" id="RUL65875.1"/>
    </source>
</evidence>
<dbReference type="CDD" id="cd17321">
    <property type="entry name" value="MFS_MMR_MDR_like"/>
    <property type="match status" value="1"/>
</dbReference>
<dbReference type="PROSITE" id="PS50850">
    <property type="entry name" value="MFS"/>
    <property type="match status" value="1"/>
</dbReference>
<dbReference type="Gene3D" id="1.20.1720.10">
    <property type="entry name" value="Multidrug resistance protein D"/>
    <property type="match status" value="1"/>
</dbReference>
<feature type="transmembrane region" description="Helical" evidence="7">
    <location>
        <begin position="30"/>
        <end position="49"/>
    </location>
</feature>
<keyword evidence="2" id="KW-0813">Transport</keyword>
<dbReference type="Pfam" id="PF07690">
    <property type="entry name" value="MFS_1"/>
    <property type="match status" value="1"/>
</dbReference>
<dbReference type="InterPro" id="IPR011701">
    <property type="entry name" value="MFS"/>
</dbReference>
<dbReference type="GO" id="GO:0022857">
    <property type="term" value="F:transmembrane transporter activity"/>
    <property type="evidence" value="ECO:0007669"/>
    <property type="project" value="InterPro"/>
</dbReference>
<reference evidence="9 10" key="1">
    <citation type="submission" date="2018-12" db="EMBL/GenBank/DDBJ databases">
        <title>Dyella dinghuensis sp. nov. DHOA06 and Dyella choica sp. nov. 4M-K27, isolated from forest soil.</title>
        <authorList>
            <person name="Qiu L.-H."/>
            <person name="Gao Z.-H."/>
        </authorList>
    </citation>
    <scope>NUCLEOTIDE SEQUENCE [LARGE SCALE GENOMIC DNA]</scope>
    <source>
        <strain evidence="9 10">DHOA06</strain>
    </source>
</reference>
<organism evidence="9 10">
    <name type="scientific">Dyella dinghuensis</name>
    <dbReference type="NCBI Taxonomy" id="1920169"/>
    <lineage>
        <taxon>Bacteria</taxon>
        <taxon>Pseudomonadati</taxon>
        <taxon>Pseudomonadota</taxon>
        <taxon>Gammaproteobacteria</taxon>
        <taxon>Lysobacterales</taxon>
        <taxon>Rhodanobacteraceae</taxon>
        <taxon>Dyella</taxon>
    </lineage>
</organism>
<feature type="transmembrane region" description="Helical" evidence="7">
    <location>
        <begin position="498"/>
        <end position="518"/>
    </location>
</feature>
<comment type="subcellular location">
    <subcellularLocation>
        <location evidence="1">Cell membrane</location>
        <topology evidence="1">Multi-pass membrane protein</topology>
    </subcellularLocation>
</comment>
<evidence type="ECO:0000256" key="3">
    <source>
        <dbReference type="ARBA" id="ARBA00022475"/>
    </source>
</evidence>
<evidence type="ECO:0000256" key="2">
    <source>
        <dbReference type="ARBA" id="ARBA00022448"/>
    </source>
</evidence>
<keyword evidence="3" id="KW-1003">Cell membrane</keyword>
<accession>A0A432LWK1</accession>
<feature type="transmembrane region" description="Helical" evidence="7">
    <location>
        <begin position="418"/>
        <end position="439"/>
    </location>
</feature>
<evidence type="ECO:0000256" key="6">
    <source>
        <dbReference type="ARBA" id="ARBA00023136"/>
    </source>
</evidence>
<evidence type="ECO:0000256" key="7">
    <source>
        <dbReference type="SAM" id="Phobius"/>
    </source>
</evidence>
<feature type="transmembrane region" description="Helical" evidence="7">
    <location>
        <begin position="97"/>
        <end position="123"/>
    </location>
</feature>
<keyword evidence="5 7" id="KW-1133">Transmembrane helix</keyword>
<keyword evidence="6 7" id="KW-0472">Membrane</keyword>
<feature type="transmembrane region" description="Helical" evidence="7">
    <location>
        <begin position="156"/>
        <end position="177"/>
    </location>
</feature>
<name>A0A432LWK1_9GAMM</name>
<dbReference type="NCBIfam" id="TIGR00711">
    <property type="entry name" value="efflux_EmrB"/>
    <property type="match status" value="1"/>
</dbReference>
<feature type="transmembrane region" description="Helical" evidence="7">
    <location>
        <begin position="217"/>
        <end position="237"/>
    </location>
</feature>
<dbReference type="PANTHER" id="PTHR42718:SF42">
    <property type="entry name" value="EXPORT PROTEIN"/>
    <property type="match status" value="1"/>
</dbReference>
<feature type="transmembrane region" description="Helical" evidence="7">
    <location>
        <begin position="69"/>
        <end position="88"/>
    </location>
</feature>
<feature type="transmembrane region" description="Helical" evidence="7">
    <location>
        <begin position="129"/>
        <end position="149"/>
    </location>
</feature>
<protein>
    <submittedName>
        <fullName evidence="9">DHA2 family efflux MFS transporter permease subunit</fullName>
    </submittedName>
</protein>
<sequence length="530" mass="55593">MSHIGTPPCDKGVVLSDALAKPCAAASRRWTLLAAVLGSSLAFMDGTVVNVTLPAIQHQFNASVSDVQWIMEAYTLVLAALLLVGGALGDHYGRRRLFVIGIALFATASIGCAMSSSALQLIATRAIQGIGAAMLIPGSLALVSSAYPLAERGAAIGTWSAFSGITTAVGPVAGGFLVEHYSWKWAFLLNLPISILLLLICLTKVPESFDKKDRDSVDLLGALLVTLALAGIVFSLIDSQNEGVSTVVLIAGVGGVIAFILFFWMEMHKKNPMLPLGLFRERNFAGANLLTFLLYAAMGGSLFFLPLNLIQVQGYGATAAGAAFMPLVVIMFALSRWAGRLVDLFGSKLPLIVGPLVASVGFGMFAWPSINSDYWSTFFPAICVMGLGMSVTVAPLTTTVMNAVDTDRAGTASGVNNAVSRVAGLLAIAVFGIVLTRQFDSALHSELVRLQVSPATLSSILAQRQKLAGIVVPVDVPHADALALRHAIGMSFVSGFRWVMAISSACALLAAISACFFIDGKGAAAITKQR</sequence>
<evidence type="ECO:0000313" key="10">
    <source>
        <dbReference type="Proteomes" id="UP000267077"/>
    </source>
</evidence>
<dbReference type="GO" id="GO:0005886">
    <property type="term" value="C:plasma membrane"/>
    <property type="evidence" value="ECO:0007669"/>
    <property type="project" value="UniProtKB-SubCell"/>
</dbReference>
<evidence type="ECO:0000259" key="8">
    <source>
        <dbReference type="PROSITE" id="PS50850"/>
    </source>
</evidence>
<keyword evidence="4 7" id="KW-0812">Transmembrane</keyword>
<feature type="transmembrane region" description="Helical" evidence="7">
    <location>
        <begin position="374"/>
        <end position="397"/>
    </location>
</feature>
<dbReference type="Gene3D" id="1.20.1250.20">
    <property type="entry name" value="MFS general substrate transporter like domains"/>
    <property type="match status" value="1"/>
</dbReference>
<evidence type="ECO:0000256" key="1">
    <source>
        <dbReference type="ARBA" id="ARBA00004651"/>
    </source>
</evidence>